<feature type="binding site" evidence="7">
    <location>
        <position position="162"/>
    </location>
    <ligand>
        <name>3-phosphoshikimate</name>
        <dbReference type="ChEBI" id="CHEBI:145989"/>
    </ligand>
</feature>
<dbReference type="CDD" id="cd01556">
    <property type="entry name" value="EPSP_synthase"/>
    <property type="match status" value="1"/>
</dbReference>
<comment type="subunit">
    <text evidence="7">Monomer.</text>
</comment>
<feature type="binding site" evidence="7">
    <location>
        <position position="331"/>
    </location>
    <ligand>
        <name>phosphoenolpyruvate</name>
        <dbReference type="ChEBI" id="CHEBI:58702"/>
    </ligand>
</feature>
<comment type="caution">
    <text evidence="7">Lacks conserved residue(s) required for the propagation of feature annotation.</text>
</comment>
<dbReference type="GO" id="GO:0008652">
    <property type="term" value="P:amino acid biosynthetic process"/>
    <property type="evidence" value="ECO:0007669"/>
    <property type="project" value="UniProtKB-KW"/>
</dbReference>
<comment type="subcellular location">
    <subcellularLocation>
        <location evidence="7">Cytoplasm</location>
    </subcellularLocation>
</comment>
<feature type="binding site" evidence="7">
    <location>
        <position position="25"/>
    </location>
    <ligand>
        <name>3-phosphoshikimate</name>
        <dbReference type="ChEBI" id="CHEBI:145989"/>
    </ligand>
</feature>
<dbReference type="InterPro" id="IPR023193">
    <property type="entry name" value="EPSP_synthase_CS"/>
</dbReference>
<keyword evidence="7" id="KW-0963">Cytoplasm</keyword>
<dbReference type="InterPro" id="IPR001986">
    <property type="entry name" value="Enolpyruvate_Tfrase_dom"/>
</dbReference>
<evidence type="ECO:0000256" key="1">
    <source>
        <dbReference type="ARBA" id="ARBA00004811"/>
    </source>
</evidence>
<feature type="binding site" evidence="7">
    <location>
        <position position="373"/>
    </location>
    <ligand>
        <name>phosphoenolpyruvate</name>
        <dbReference type="ChEBI" id="CHEBI:58702"/>
    </ligand>
</feature>
<feature type="binding site" evidence="7">
    <location>
        <position position="188"/>
    </location>
    <ligand>
        <name>3-phosphoshikimate</name>
        <dbReference type="ChEBI" id="CHEBI:145989"/>
    </ligand>
</feature>
<dbReference type="PANTHER" id="PTHR21090:SF5">
    <property type="entry name" value="PENTAFUNCTIONAL AROM POLYPEPTIDE"/>
    <property type="match status" value="1"/>
</dbReference>
<evidence type="ECO:0000313" key="10">
    <source>
        <dbReference type="Proteomes" id="UP000294682"/>
    </source>
</evidence>
<dbReference type="GO" id="GO:0005737">
    <property type="term" value="C:cytoplasm"/>
    <property type="evidence" value="ECO:0007669"/>
    <property type="project" value="UniProtKB-SubCell"/>
</dbReference>
<feature type="binding site" evidence="7">
    <location>
        <position position="20"/>
    </location>
    <ligand>
        <name>phosphoenolpyruvate</name>
        <dbReference type="ChEBI" id="CHEBI:58702"/>
    </ligand>
</feature>
<dbReference type="SUPFAM" id="SSF55205">
    <property type="entry name" value="EPT/RTPC-like"/>
    <property type="match status" value="1"/>
</dbReference>
<dbReference type="Proteomes" id="UP000294682">
    <property type="component" value="Unassembled WGS sequence"/>
</dbReference>
<dbReference type="RefSeq" id="WP_132083886.1">
    <property type="nucleotide sequence ID" value="NZ_SLUK01000002.1"/>
</dbReference>
<dbReference type="EMBL" id="SLUK01000002">
    <property type="protein sequence ID" value="TCL44421.1"/>
    <property type="molecule type" value="Genomic_DNA"/>
</dbReference>
<dbReference type="Gene3D" id="3.65.10.10">
    <property type="entry name" value="Enolpyruvate transferase domain"/>
    <property type="match status" value="2"/>
</dbReference>
<dbReference type="PANTHER" id="PTHR21090">
    <property type="entry name" value="AROM/DEHYDROQUINATE SYNTHASE"/>
    <property type="match status" value="1"/>
</dbReference>
<feature type="binding site" evidence="7">
    <location>
        <position position="161"/>
    </location>
    <ligand>
        <name>3-phosphoshikimate</name>
        <dbReference type="ChEBI" id="CHEBI:145989"/>
    </ligand>
</feature>
<feature type="binding site" evidence="7">
    <location>
        <position position="300"/>
    </location>
    <ligand>
        <name>3-phosphoshikimate</name>
        <dbReference type="ChEBI" id="CHEBI:145989"/>
    </ligand>
</feature>
<dbReference type="GO" id="GO:0003866">
    <property type="term" value="F:3-phosphoshikimate 1-carboxyvinyltransferase activity"/>
    <property type="evidence" value="ECO:0007669"/>
    <property type="project" value="UniProtKB-UniRule"/>
</dbReference>
<dbReference type="InterPro" id="IPR036968">
    <property type="entry name" value="Enolpyruvate_Tfrase_sf"/>
</dbReference>
<evidence type="ECO:0000259" key="8">
    <source>
        <dbReference type="Pfam" id="PF00275"/>
    </source>
</evidence>
<dbReference type="PROSITE" id="PS00885">
    <property type="entry name" value="EPSP_SYNTHASE_2"/>
    <property type="match status" value="1"/>
</dbReference>
<dbReference type="HAMAP" id="MF_00210">
    <property type="entry name" value="EPSP_synth"/>
    <property type="match status" value="1"/>
</dbReference>
<feature type="domain" description="Enolpyruvate transferase" evidence="8">
    <location>
        <begin position="7"/>
        <end position="406"/>
    </location>
</feature>
<dbReference type="GO" id="GO:0009073">
    <property type="term" value="P:aromatic amino acid family biosynthetic process"/>
    <property type="evidence" value="ECO:0007669"/>
    <property type="project" value="UniProtKB-KW"/>
</dbReference>
<keyword evidence="10" id="KW-1185">Reference proteome</keyword>
<evidence type="ECO:0000256" key="2">
    <source>
        <dbReference type="ARBA" id="ARBA00009948"/>
    </source>
</evidence>
<dbReference type="InterPro" id="IPR013792">
    <property type="entry name" value="RNA3'P_cycl/enolpyr_Trfase_a/b"/>
</dbReference>
<dbReference type="Pfam" id="PF00275">
    <property type="entry name" value="EPSP_synthase"/>
    <property type="match status" value="1"/>
</dbReference>
<dbReference type="PIRSF" id="PIRSF000505">
    <property type="entry name" value="EPSPS"/>
    <property type="match status" value="1"/>
</dbReference>
<comment type="similarity">
    <text evidence="2 7">Belongs to the EPSP synthase family.</text>
</comment>
<keyword evidence="3 7" id="KW-0028">Amino-acid biosynthesis</keyword>
<gene>
    <name evidence="7" type="primary">aroA</name>
    <name evidence="9" type="ORF">EDD78_10234</name>
</gene>
<feature type="binding site" evidence="7">
    <location>
        <position position="20"/>
    </location>
    <ligand>
        <name>3-phosphoshikimate</name>
        <dbReference type="ChEBI" id="CHEBI:145989"/>
    </ligand>
</feature>
<feature type="binding site" evidence="7">
    <location>
        <position position="90"/>
    </location>
    <ligand>
        <name>phosphoenolpyruvate</name>
        <dbReference type="ChEBI" id="CHEBI:58702"/>
    </ligand>
</feature>
<reference evidence="9 10" key="1">
    <citation type="submission" date="2019-03" db="EMBL/GenBank/DDBJ databases">
        <title>Genomic Encyclopedia of Type Strains, Phase IV (KMG-IV): sequencing the most valuable type-strain genomes for metagenomic binning, comparative biology and taxonomic classification.</title>
        <authorList>
            <person name="Goeker M."/>
        </authorList>
    </citation>
    <scope>NUCLEOTIDE SEQUENCE [LARGE SCALE GENOMIC DNA]</scope>
    <source>
        <strain evidence="9 10">DSM 100433</strain>
    </source>
</reference>
<name>A0A9X8UK54_9FIRM</name>
<feature type="binding site" evidence="7">
    <location>
        <position position="327"/>
    </location>
    <ligand>
        <name>3-phosphoshikimate</name>
        <dbReference type="ChEBI" id="CHEBI:145989"/>
    </ligand>
</feature>
<evidence type="ECO:0000256" key="7">
    <source>
        <dbReference type="HAMAP-Rule" id="MF_00210"/>
    </source>
</evidence>
<evidence type="ECO:0000256" key="5">
    <source>
        <dbReference type="ARBA" id="ARBA00023141"/>
    </source>
</evidence>
<comment type="function">
    <text evidence="7">Catalyzes the transfer of the enolpyruvyl moiety of phosphoenolpyruvate (PEP) to the 5-hydroxyl of shikimate-3-phosphate (S3P) to produce enolpyruvyl shikimate-3-phosphate and inorganic phosphate.</text>
</comment>
<dbReference type="NCBIfam" id="TIGR01356">
    <property type="entry name" value="aroA"/>
    <property type="match status" value="1"/>
</dbReference>
<feature type="binding site" evidence="7">
    <location>
        <position position="21"/>
    </location>
    <ligand>
        <name>3-phosphoshikimate</name>
        <dbReference type="ChEBI" id="CHEBI:145989"/>
    </ligand>
</feature>
<evidence type="ECO:0000256" key="4">
    <source>
        <dbReference type="ARBA" id="ARBA00022679"/>
    </source>
</evidence>
<dbReference type="InterPro" id="IPR006264">
    <property type="entry name" value="EPSP_synthase"/>
</dbReference>
<comment type="catalytic activity">
    <reaction evidence="6">
        <text>3-phosphoshikimate + phosphoenolpyruvate = 5-O-(1-carboxyvinyl)-3-phosphoshikimate + phosphate</text>
        <dbReference type="Rhea" id="RHEA:21256"/>
        <dbReference type="ChEBI" id="CHEBI:43474"/>
        <dbReference type="ChEBI" id="CHEBI:57701"/>
        <dbReference type="ChEBI" id="CHEBI:58702"/>
        <dbReference type="ChEBI" id="CHEBI:145989"/>
        <dbReference type="EC" id="2.5.1.19"/>
    </reaction>
    <physiologicalReaction direction="left-to-right" evidence="6">
        <dbReference type="Rhea" id="RHEA:21257"/>
    </physiologicalReaction>
</comment>
<evidence type="ECO:0000313" key="9">
    <source>
        <dbReference type="EMBL" id="TCL44421.1"/>
    </source>
</evidence>
<feature type="active site" description="Proton acceptor" evidence="7">
    <location>
        <position position="300"/>
    </location>
</feature>
<comment type="caution">
    <text evidence="9">The sequence shown here is derived from an EMBL/GenBank/DDBJ whole genome shotgun (WGS) entry which is preliminary data.</text>
</comment>
<feature type="binding site" evidence="7">
    <location>
        <position position="160"/>
    </location>
    <ligand>
        <name>3-phosphoshikimate</name>
        <dbReference type="ChEBI" id="CHEBI:145989"/>
    </ligand>
</feature>
<evidence type="ECO:0000256" key="6">
    <source>
        <dbReference type="ARBA" id="ARBA00044633"/>
    </source>
</evidence>
<keyword evidence="4 7" id="KW-0808">Transferase</keyword>
<protein>
    <recommendedName>
        <fullName evidence="7">3-phosphoshikimate 1-carboxyvinyltransferase</fullName>
        <ecNumber evidence="7">2.5.1.19</ecNumber>
    </recommendedName>
    <alternativeName>
        <fullName evidence="7">5-enolpyruvylshikimate-3-phosphate synthase</fullName>
        <shortName evidence="7">EPSP synthase</shortName>
        <shortName evidence="7">EPSPS</shortName>
    </alternativeName>
</protein>
<comment type="pathway">
    <text evidence="1 7">Metabolic intermediate biosynthesis; chorismate biosynthesis; chorismate from D-erythrose 4-phosphate and phosphoenolpyruvate: step 6/7.</text>
</comment>
<feature type="binding site" evidence="7">
    <location>
        <position position="118"/>
    </location>
    <ligand>
        <name>phosphoenolpyruvate</name>
        <dbReference type="ChEBI" id="CHEBI:58702"/>
    </ligand>
</feature>
<keyword evidence="5 7" id="KW-0057">Aromatic amino acid biosynthesis</keyword>
<evidence type="ECO:0000256" key="3">
    <source>
        <dbReference type="ARBA" id="ARBA00022605"/>
    </source>
</evidence>
<feature type="binding site" evidence="7">
    <location>
        <position position="162"/>
    </location>
    <ligand>
        <name>phosphoenolpyruvate</name>
        <dbReference type="ChEBI" id="CHEBI:58702"/>
    </ligand>
</feature>
<feature type="binding site" evidence="7">
    <location>
        <position position="399"/>
    </location>
    <ligand>
        <name>phosphoenolpyruvate</name>
        <dbReference type="ChEBI" id="CHEBI:58702"/>
    </ligand>
</feature>
<dbReference type="AlphaFoldDB" id="A0A9X8UK54"/>
<dbReference type="GO" id="GO:0009423">
    <property type="term" value="P:chorismate biosynthetic process"/>
    <property type="evidence" value="ECO:0007669"/>
    <property type="project" value="UniProtKB-UniRule"/>
</dbReference>
<organism evidence="9 10">
    <name type="scientific">Harryflintia acetispora</name>
    <dbReference type="NCBI Taxonomy" id="1849041"/>
    <lineage>
        <taxon>Bacteria</taxon>
        <taxon>Bacillati</taxon>
        <taxon>Bacillota</taxon>
        <taxon>Clostridia</taxon>
        <taxon>Eubacteriales</taxon>
        <taxon>Oscillospiraceae</taxon>
        <taxon>Harryflintia</taxon>
    </lineage>
</organism>
<sequence>MDITITPRRLRGTLEAPPSKSAAHRALICAALCREGESVLHGLSPSQDILATLGVLRALGAKIDLCGGTARVTGIISPPQGAACDCRESGSTLRFLLPVAGALGVNATFLGAGNLPQRPYSLLAGQMERHGAAFSRSSGMPFSVIGRLRPGWYELPGDVSSQYVSGLLFALPLLERGSDIALSTPLQSAGYVEMTVATLRRFGVDIEARPYGWHIPGRQRYHKREETIEADYSNAAFWLSAGALGSPVACAGLDPDSPQGDRAIVRLLRGFGATAGGDDPLSVQGGRLHACRIDASQVPDLVPILAVVAALSEGETLIENAGRLRIKECDRLAAMADCLTRLGAKVCEGPDYLRISGAPALRGGEVSGWGDHRIVMACAIAATRCEGPVTIRGAQAVEKSYPDFFTHYRNLGGKIDVL</sequence>
<dbReference type="EC" id="2.5.1.19" evidence="7"/>
<proteinExistence type="inferred from homology"/>
<accession>A0A9X8UK54</accession>